<evidence type="ECO:0000313" key="1">
    <source>
        <dbReference type="EMBL" id="GII39049.1"/>
    </source>
</evidence>
<name>A0A8J3XFL1_9ACTN</name>
<gene>
    <name evidence="1" type="ORF">Pph01_40520</name>
</gene>
<keyword evidence="2" id="KW-1185">Reference proteome</keyword>
<reference evidence="1 2" key="1">
    <citation type="submission" date="2021-01" db="EMBL/GenBank/DDBJ databases">
        <title>Whole genome shotgun sequence of Planotetraspora phitsanulokensis NBRC 104273.</title>
        <authorList>
            <person name="Komaki H."/>
            <person name="Tamura T."/>
        </authorList>
    </citation>
    <scope>NUCLEOTIDE SEQUENCE [LARGE SCALE GENOMIC DNA]</scope>
    <source>
        <strain evidence="1 2">NBRC 104273</strain>
    </source>
</reference>
<proteinExistence type="predicted"/>
<dbReference type="EMBL" id="BOOP01000019">
    <property type="protein sequence ID" value="GII39049.1"/>
    <property type="molecule type" value="Genomic_DNA"/>
</dbReference>
<dbReference type="AlphaFoldDB" id="A0A8J3XFL1"/>
<evidence type="ECO:0000313" key="2">
    <source>
        <dbReference type="Proteomes" id="UP000622547"/>
    </source>
</evidence>
<protein>
    <submittedName>
        <fullName evidence="1">Uncharacterized protein</fullName>
    </submittedName>
</protein>
<accession>A0A8J3XFL1</accession>
<dbReference type="Proteomes" id="UP000622547">
    <property type="component" value="Unassembled WGS sequence"/>
</dbReference>
<organism evidence="1 2">
    <name type="scientific">Planotetraspora phitsanulokensis</name>
    <dbReference type="NCBI Taxonomy" id="575192"/>
    <lineage>
        <taxon>Bacteria</taxon>
        <taxon>Bacillati</taxon>
        <taxon>Actinomycetota</taxon>
        <taxon>Actinomycetes</taxon>
        <taxon>Streptosporangiales</taxon>
        <taxon>Streptosporangiaceae</taxon>
        <taxon>Planotetraspora</taxon>
    </lineage>
</organism>
<comment type="caution">
    <text evidence="1">The sequence shown here is derived from an EMBL/GenBank/DDBJ whole genome shotgun (WGS) entry which is preliminary data.</text>
</comment>
<sequence>MTRPAFLVESGRERVEEVAVQRPAEARRSVMRDPGGAAVGDLDDIAAAAHSVSELS</sequence>